<keyword evidence="5" id="KW-1185">Reference proteome</keyword>
<feature type="region of interest" description="Disordered" evidence="1">
    <location>
        <begin position="444"/>
        <end position="497"/>
    </location>
</feature>
<sequence length="497" mass="52293">MTSLHYDLSGPATAPPLILGPSVGTSLAVWEPQLPALARTHRVLRWDLPGHGGSPAALLPSDGSATIDQLAALVLRLADDQGWERFAYAGVSLGGAVGLYLAAHHPDRVGRLSVICSSARFGEPSSWRERARLVREEGTEAMVASRTGVWFSRETAATPRGRALLADLRATDRAGYAACCDVLADYDMRAALPSVTAPTLVVAGREDPATPPAHAREIADAVPGASLLEIAGAGHLAGVERPEAVTSALLSHLADAARPNPAHAAQPDQTDTPRPDLTDAPGPNPAHAARPDQTGAAQPDLTDAPRPNPAQAAQPGDDVLRHAAGMAVRRAVLGDAHVDRAVARTTPFTARFQDFITRYAWGEIWTGDGLDRRTRSCITLTTLIAHGHDAELAMHVRAALTNGLTREEIGEVLLQSAIYCGVPAANSAFATAQRVFDEIDAEGPAATPTRTDAGHPTHTPPQANPQHPTRTPPQANPQHPTHTPGEVDTASHSDTDK</sequence>
<accession>A0ABQ3TYK7</accession>
<dbReference type="InterPro" id="IPR000073">
    <property type="entry name" value="AB_hydrolase_1"/>
</dbReference>
<dbReference type="EMBL" id="BNEK01000003">
    <property type="protein sequence ID" value="GHJ28458.1"/>
    <property type="molecule type" value="Genomic_DNA"/>
</dbReference>
<dbReference type="InterPro" id="IPR029058">
    <property type="entry name" value="AB_hydrolase_fold"/>
</dbReference>
<dbReference type="PANTHER" id="PTHR33570">
    <property type="entry name" value="4-CARBOXYMUCONOLACTONE DECARBOXYLASE FAMILY PROTEIN"/>
    <property type="match status" value="1"/>
</dbReference>
<dbReference type="InterPro" id="IPR012788">
    <property type="entry name" value="Decarb_PcaC"/>
</dbReference>
<evidence type="ECO:0000256" key="1">
    <source>
        <dbReference type="SAM" id="MobiDB-lite"/>
    </source>
</evidence>
<dbReference type="Pfam" id="PF02627">
    <property type="entry name" value="CMD"/>
    <property type="match status" value="1"/>
</dbReference>
<reference evidence="4" key="1">
    <citation type="submission" date="2024-05" db="EMBL/GenBank/DDBJ databases">
        <title>Whole genome shotgun sequence of Streptomyces hygroscopicus NBRC 113678.</title>
        <authorList>
            <person name="Komaki H."/>
            <person name="Tamura T."/>
        </authorList>
    </citation>
    <scope>NUCLEOTIDE SEQUENCE</scope>
    <source>
        <strain evidence="4">N11-34</strain>
    </source>
</reference>
<organism evidence="4 5">
    <name type="scientific">Streptomyces hygroscopicus</name>
    <dbReference type="NCBI Taxonomy" id="1912"/>
    <lineage>
        <taxon>Bacteria</taxon>
        <taxon>Bacillati</taxon>
        <taxon>Actinomycetota</taxon>
        <taxon>Actinomycetes</taxon>
        <taxon>Kitasatosporales</taxon>
        <taxon>Streptomycetaceae</taxon>
        <taxon>Streptomyces</taxon>
        <taxon>Streptomyces violaceusniger group</taxon>
    </lineage>
</organism>
<dbReference type="NCBIfam" id="TIGR02425">
    <property type="entry name" value="decarb_PcaC"/>
    <property type="match status" value="1"/>
</dbReference>
<dbReference type="PRINTS" id="PR00111">
    <property type="entry name" value="ABHYDROLASE"/>
</dbReference>
<feature type="region of interest" description="Disordered" evidence="1">
    <location>
        <begin position="259"/>
        <end position="315"/>
    </location>
</feature>
<protein>
    <submittedName>
        <fullName evidence="4">3-oxoadipate enol-lactonase</fullName>
    </submittedName>
</protein>
<dbReference type="Gene3D" id="1.20.1290.10">
    <property type="entry name" value="AhpD-like"/>
    <property type="match status" value="1"/>
</dbReference>
<dbReference type="InterPro" id="IPR029032">
    <property type="entry name" value="AhpD-like"/>
</dbReference>
<name>A0ABQ3TYK7_STRHY</name>
<evidence type="ECO:0000259" key="3">
    <source>
        <dbReference type="Pfam" id="PF02627"/>
    </source>
</evidence>
<dbReference type="SUPFAM" id="SSF69118">
    <property type="entry name" value="AhpD-like"/>
    <property type="match status" value="1"/>
</dbReference>
<dbReference type="SUPFAM" id="SSF53474">
    <property type="entry name" value="alpha/beta-Hydrolases"/>
    <property type="match status" value="1"/>
</dbReference>
<proteinExistence type="predicted"/>
<dbReference type="InterPro" id="IPR052512">
    <property type="entry name" value="4CMD/NDH-1_regulator"/>
</dbReference>
<comment type="caution">
    <text evidence="4">The sequence shown here is derived from an EMBL/GenBank/DDBJ whole genome shotgun (WGS) entry which is preliminary data.</text>
</comment>
<dbReference type="Proteomes" id="UP001054854">
    <property type="component" value="Unassembled WGS sequence"/>
</dbReference>
<evidence type="ECO:0000259" key="2">
    <source>
        <dbReference type="Pfam" id="PF00561"/>
    </source>
</evidence>
<evidence type="ECO:0000313" key="4">
    <source>
        <dbReference type="EMBL" id="GHJ28458.1"/>
    </source>
</evidence>
<dbReference type="RefSeq" id="WP_308283068.1">
    <property type="nucleotide sequence ID" value="NZ_BNEK01000003.1"/>
</dbReference>
<feature type="domain" description="AB hydrolase-1" evidence="2">
    <location>
        <begin position="15"/>
        <end position="242"/>
    </location>
</feature>
<evidence type="ECO:0000313" key="5">
    <source>
        <dbReference type="Proteomes" id="UP001054854"/>
    </source>
</evidence>
<dbReference type="Gene3D" id="3.40.50.1820">
    <property type="entry name" value="alpha/beta hydrolase"/>
    <property type="match status" value="1"/>
</dbReference>
<dbReference type="PANTHER" id="PTHR33570:SF2">
    <property type="entry name" value="CARBOXYMUCONOLACTONE DECARBOXYLASE-LIKE DOMAIN-CONTAINING PROTEIN"/>
    <property type="match status" value="1"/>
</dbReference>
<gene>
    <name evidence="4" type="ORF">TPA0910_28910</name>
</gene>
<dbReference type="Pfam" id="PF00561">
    <property type="entry name" value="Abhydrolase_1"/>
    <property type="match status" value="1"/>
</dbReference>
<dbReference type="InterPro" id="IPR003779">
    <property type="entry name" value="CMD-like"/>
</dbReference>
<feature type="domain" description="Carboxymuconolactone decarboxylase-like" evidence="3">
    <location>
        <begin position="351"/>
        <end position="433"/>
    </location>
</feature>